<sequence length="578" mass="66010">METEVKDNSLNYTILPTHKAKGHIYSGYDSLATALSAESLYILDGYIGVDWQEIVERLGAAFRKSAVNVRFIAFETALKETSQIEAMVQPFLGADDPLFGYRTDLSIIDFYDLEKVKMLVPAHAEGLTVLYGTGAACYDTKASIAYFDLPKNVLSQRMRQGQVDNLGADFQDDKKQIYKRFYFVDWVVLNKHKKVILPRTTLMADQQLTERITWMYGKDLRDTLKDMSTSFFRVRPWFEPGVWGGQWMKKHMKQLDQNVENYAWSFEMIVPENGLVLADGDHLLEVSFDQLMYTAGEQVLGKAHNRFGDEFPIRFDFLDTFDGGNLSIQCHPGTQYAKDQFGENFTQDETYYIVDCEENAEVYLGFQQDIQPDNFRKALEESFENGTAIEIEEYVQKFTAQKHDLYLIPNGTVHASGKNNLVLEISATPYIFTFKMYDWVRPDLDGKPRPLNIARAFENLDFSRKGTVVQDTLISKPKETALDANTSYIDLPTHEQHFYTICRYDFTDQVSLETKGQCHILMLVEGSAIELTTADGKQEVFHFVETFAVPAAAGSYRLRNLGETQAKVIVSFVKDEAC</sequence>
<dbReference type="InterPro" id="IPR011051">
    <property type="entry name" value="RmlC_Cupin_sf"/>
</dbReference>
<dbReference type="PANTHER" id="PTHR42742">
    <property type="entry name" value="TRANSCRIPTIONAL REPRESSOR MPRA"/>
    <property type="match status" value="1"/>
</dbReference>
<reference evidence="3 4" key="1">
    <citation type="submission" date="2018-06" db="EMBL/GenBank/DDBJ databases">
        <authorList>
            <consortium name="Pathogen Informatics"/>
            <person name="Doyle S."/>
        </authorList>
    </citation>
    <scope>NUCLEOTIDE SEQUENCE [LARGE SCALE GENOMIC DNA]</scope>
    <source>
        <strain evidence="3 4">NCTC11388</strain>
    </source>
</reference>
<dbReference type="InterPro" id="IPR051804">
    <property type="entry name" value="Carb_Metab_Reg_Kinase/Isom"/>
</dbReference>
<dbReference type="Gene3D" id="2.60.120.10">
    <property type="entry name" value="Jelly Rolls"/>
    <property type="match status" value="2"/>
</dbReference>
<dbReference type="RefSeq" id="WP_115171934.1">
    <property type="nucleotide sequence ID" value="NZ_UGYW01000002.1"/>
</dbReference>
<gene>
    <name evidence="3" type="primary">yvyI</name>
    <name evidence="3" type="ORF">NCTC11388_04848</name>
</gene>
<proteinExistence type="predicted"/>
<evidence type="ECO:0000256" key="1">
    <source>
        <dbReference type="ARBA" id="ARBA00022723"/>
    </source>
</evidence>
<dbReference type="PANTHER" id="PTHR42742:SF3">
    <property type="entry name" value="FRUCTOKINASE"/>
    <property type="match status" value="1"/>
</dbReference>
<evidence type="ECO:0000313" key="4">
    <source>
        <dbReference type="Proteomes" id="UP000254893"/>
    </source>
</evidence>
<keyword evidence="3" id="KW-0413">Isomerase</keyword>
<evidence type="ECO:0000256" key="2">
    <source>
        <dbReference type="ARBA" id="ARBA00022833"/>
    </source>
</evidence>
<evidence type="ECO:0000313" key="3">
    <source>
        <dbReference type="EMBL" id="SUJ30690.1"/>
    </source>
</evidence>
<dbReference type="AlphaFoldDB" id="A0A380CWD4"/>
<dbReference type="EC" id="5.3.1.8" evidence="3"/>
<dbReference type="GO" id="GO:0004476">
    <property type="term" value="F:mannose-6-phosphate isomerase activity"/>
    <property type="evidence" value="ECO:0007669"/>
    <property type="project" value="UniProtKB-EC"/>
</dbReference>
<dbReference type="Proteomes" id="UP000254893">
    <property type="component" value="Unassembled WGS sequence"/>
</dbReference>
<keyword evidence="1" id="KW-0479">Metal-binding</keyword>
<dbReference type="EMBL" id="UGYW01000002">
    <property type="protein sequence ID" value="SUJ30690.1"/>
    <property type="molecule type" value="Genomic_DNA"/>
</dbReference>
<accession>A0A380CWD4</accession>
<keyword evidence="2" id="KW-0862">Zinc</keyword>
<dbReference type="SUPFAM" id="SSF51182">
    <property type="entry name" value="RmlC-like cupins"/>
    <property type="match status" value="1"/>
</dbReference>
<name>A0A380CWD4_SPHSI</name>
<dbReference type="CDD" id="cd07010">
    <property type="entry name" value="cupin_PMI_type_I_N_bac"/>
    <property type="match status" value="1"/>
</dbReference>
<protein>
    <submittedName>
        <fullName evidence="3">Mannose-6-phosphate isomerase yvyI</fullName>
        <ecNumber evidence="3">5.3.1.8</ecNumber>
    </submittedName>
</protein>
<dbReference type="InterPro" id="IPR014710">
    <property type="entry name" value="RmlC-like_jellyroll"/>
</dbReference>
<organism evidence="3 4">
    <name type="scientific">Sphingobacterium spiritivorum</name>
    <name type="common">Flavobacterium spiritivorum</name>
    <dbReference type="NCBI Taxonomy" id="258"/>
    <lineage>
        <taxon>Bacteria</taxon>
        <taxon>Pseudomonadati</taxon>
        <taxon>Bacteroidota</taxon>
        <taxon>Sphingobacteriia</taxon>
        <taxon>Sphingobacteriales</taxon>
        <taxon>Sphingobacteriaceae</taxon>
        <taxon>Sphingobacterium</taxon>
    </lineage>
</organism>
<dbReference type="GO" id="GO:0046872">
    <property type="term" value="F:metal ion binding"/>
    <property type="evidence" value="ECO:0007669"/>
    <property type="project" value="UniProtKB-KW"/>
</dbReference>